<organism evidence="6 7">
    <name type="scientific">Herbaspirillum robiniae</name>
    <dbReference type="NCBI Taxonomy" id="2014887"/>
    <lineage>
        <taxon>Bacteria</taxon>
        <taxon>Pseudomonadati</taxon>
        <taxon>Pseudomonadota</taxon>
        <taxon>Betaproteobacteria</taxon>
        <taxon>Burkholderiales</taxon>
        <taxon>Oxalobacteraceae</taxon>
        <taxon>Herbaspirillum</taxon>
    </lineage>
</organism>
<dbReference type="SUPFAM" id="SSF51419">
    <property type="entry name" value="PLP-binding barrel"/>
    <property type="match status" value="1"/>
</dbReference>
<evidence type="ECO:0000256" key="1">
    <source>
        <dbReference type="ARBA" id="ARBA00022898"/>
    </source>
</evidence>
<dbReference type="EMBL" id="NJGU01000010">
    <property type="protein sequence ID" value="OWY27542.1"/>
    <property type="molecule type" value="Genomic_DNA"/>
</dbReference>
<dbReference type="InterPro" id="IPR001608">
    <property type="entry name" value="Ala_racemase_N"/>
</dbReference>
<dbReference type="RefSeq" id="WP_088752069.1">
    <property type="nucleotide sequence ID" value="NZ_CP193789.1"/>
</dbReference>
<evidence type="ECO:0000256" key="3">
    <source>
        <dbReference type="PIRSR" id="PIRSR004848-1"/>
    </source>
</evidence>
<dbReference type="AlphaFoldDB" id="A0A246WNI5"/>
<feature type="modified residue" description="N6-(pyridoxal phosphate)lysine" evidence="2 3">
    <location>
        <position position="36"/>
    </location>
</feature>
<dbReference type="Gene3D" id="3.20.20.10">
    <property type="entry name" value="Alanine racemase"/>
    <property type="match status" value="1"/>
</dbReference>
<proteinExistence type="inferred from homology"/>
<dbReference type="GO" id="GO:0030170">
    <property type="term" value="F:pyridoxal phosphate binding"/>
    <property type="evidence" value="ECO:0007669"/>
    <property type="project" value="UniProtKB-UniRule"/>
</dbReference>
<evidence type="ECO:0000259" key="5">
    <source>
        <dbReference type="Pfam" id="PF01168"/>
    </source>
</evidence>
<sequence>MSSIAKNLQHVQHQIAASAERARRAPSSIQLLAVSKTFGEDAVREAVQAGQFAFGENYLQEALEKIEALKSPAPAARLEWHFIGPIQSNKTRPIAEQFDWVHSVDREKIARRLSEQRPAELGPLNVCLQVNISGEASKSGLTPQELPEVAAQVAQLPHIRLRGLMAIPEPTEDAARQHQAFAAVRALYESLRAGGLALDTLSMGMSADLEAAVAEGATIVRIGSAIFGARNYT</sequence>
<comment type="caution">
    <text evidence="6">The sequence shown here is derived from an EMBL/GenBank/DDBJ whole genome shotgun (WGS) entry which is preliminary data.</text>
</comment>
<evidence type="ECO:0000313" key="7">
    <source>
        <dbReference type="Proteomes" id="UP000197596"/>
    </source>
</evidence>
<dbReference type="NCBIfam" id="TIGR00044">
    <property type="entry name" value="YggS family pyridoxal phosphate-dependent enzyme"/>
    <property type="match status" value="1"/>
</dbReference>
<dbReference type="InterPro" id="IPR011078">
    <property type="entry name" value="PyrdxlP_homeostasis"/>
</dbReference>
<accession>A0A246WNI5</accession>
<reference evidence="6 7" key="1">
    <citation type="submission" date="2017-06" db="EMBL/GenBank/DDBJ databases">
        <title>Herbaspirillum phytohormonus sp. nov., isolated from the root nodule of Robinia pseudoacacia in lead-zinc mine.</title>
        <authorList>
            <person name="Fan M."/>
            <person name="Lin Y."/>
        </authorList>
    </citation>
    <scope>NUCLEOTIDE SEQUENCE [LARGE SCALE GENOMIC DNA]</scope>
    <source>
        <strain evidence="6 7">HZ10</strain>
    </source>
</reference>
<evidence type="ECO:0000313" key="6">
    <source>
        <dbReference type="EMBL" id="OWY27542.1"/>
    </source>
</evidence>
<comment type="cofactor">
    <cofactor evidence="3">
        <name>pyridoxal 5'-phosphate</name>
        <dbReference type="ChEBI" id="CHEBI:597326"/>
    </cofactor>
</comment>
<comment type="similarity">
    <text evidence="2 4">Belongs to the pyridoxal phosphate-binding protein YggS/PROSC family.</text>
</comment>
<dbReference type="Pfam" id="PF01168">
    <property type="entry name" value="Ala_racemase_N"/>
    <property type="match status" value="1"/>
</dbReference>
<dbReference type="InterPro" id="IPR029066">
    <property type="entry name" value="PLP-binding_barrel"/>
</dbReference>
<feature type="domain" description="Alanine racemase N-terminal" evidence="5">
    <location>
        <begin position="7"/>
        <end position="230"/>
    </location>
</feature>
<protein>
    <recommendedName>
        <fullName evidence="2">Pyridoxal phosphate homeostasis protein</fullName>
        <shortName evidence="2">PLP homeostasis protein</shortName>
    </recommendedName>
</protein>
<dbReference type="CDD" id="cd06824">
    <property type="entry name" value="PLPDE_III_Yggs_like"/>
    <property type="match status" value="1"/>
</dbReference>
<evidence type="ECO:0000256" key="4">
    <source>
        <dbReference type="RuleBase" id="RU004514"/>
    </source>
</evidence>
<keyword evidence="1 2" id="KW-0663">Pyridoxal phosphate</keyword>
<name>A0A246WNI5_9BURK</name>
<dbReference type="PANTHER" id="PTHR10146:SF14">
    <property type="entry name" value="PYRIDOXAL PHOSPHATE HOMEOSTASIS PROTEIN"/>
    <property type="match status" value="1"/>
</dbReference>
<dbReference type="PIRSF" id="PIRSF004848">
    <property type="entry name" value="YBL036c_PLPDEIII"/>
    <property type="match status" value="1"/>
</dbReference>
<gene>
    <name evidence="6" type="ORF">CEJ42_18420</name>
</gene>
<dbReference type="PANTHER" id="PTHR10146">
    <property type="entry name" value="PROLINE SYNTHETASE CO-TRANSCRIBED BACTERIAL HOMOLOG PROTEIN"/>
    <property type="match status" value="1"/>
</dbReference>
<dbReference type="Proteomes" id="UP000197596">
    <property type="component" value="Unassembled WGS sequence"/>
</dbReference>
<dbReference type="PROSITE" id="PS01211">
    <property type="entry name" value="UPF0001"/>
    <property type="match status" value="1"/>
</dbReference>
<dbReference type="HAMAP" id="MF_02087">
    <property type="entry name" value="PLP_homeostasis"/>
    <property type="match status" value="1"/>
</dbReference>
<comment type="function">
    <text evidence="2">Pyridoxal 5'-phosphate (PLP)-binding protein, which is involved in PLP homeostasis.</text>
</comment>
<evidence type="ECO:0000256" key="2">
    <source>
        <dbReference type="HAMAP-Rule" id="MF_02087"/>
    </source>
</evidence>
<dbReference type="FunFam" id="3.20.20.10:FF:000018">
    <property type="entry name" value="Pyridoxal phosphate homeostasis protein"/>
    <property type="match status" value="1"/>
</dbReference>